<dbReference type="OrthoDB" id="9970519at2"/>
<sequence>MWLTGAMGLLCAAMVVVLYTSTGGWKQYGGLKGIFRWLRSGALANPQVIQAKESPQAMISAVNEEVVKILEDIYMELRSNLDALERTMDERVGKLEERFNQLEEILQKDEPHHIKFFSKNEQVVSRFDDVGQSLAGEQLLMKQLIEMSREEVGEALNAQKPEAAETVESPSFSPRYFEILDALTQGLTAEQAAQQLSLPVAEVLRVERALHMPPTLN</sequence>
<proteinExistence type="predicted"/>
<dbReference type="Proteomes" id="UP000184016">
    <property type="component" value="Unassembled WGS sequence"/>
</dbReference>
<evidence type="ECO:0000313" key="2">
    <source>
        <dbReference type="Proteomes" id="UP000184016"/>
    </source>
</evidence>
<accession>A0A1M6RLW2</accession>
<name>A0A1M6RLW2_9BACL</name>
<organism evidence="1 2">
    <name type="scientific">Alicyclobacillus tolerans</name>
    <dbReference type="NCBI Taxonomy" id="90970"/>
    <lineage>
        <taxon>Bacteria</taxon>
        <taxon>Bacillati</taxon>
        <taxon>Bacillota</taxon>
        <taxon>Bacilli</taxon>
        <taxon>Bacillales</taxon>
        <taxon>Alicyclobacillaceae</taxon>
        <taxon>Alicyclobacillus</taxon>
    </lineage>
</organism>
<keyword evidence="2" id="KW-1185">Reference proteome</keyword>
<reference evidence="2" key="1">
    <citation type="submission" date="2016-11" db="EMBL/GenBank/DDBJ databases">
        <authorList>
            <person name="Varghese N."/>
            <person name="Submissions S."/>
        </authorList>
    </citation>
    <scope>NUCLEOTIDE SEQUENCE [LARGE SCALE GENOMIC DNA]</scope>
    <source>
        <strain evidence="2">USBA-503</strain>
    </source>
</reference>
<dbReference type="AlphaFoldDB" id="A0A1M6RLW2"/>
<dbReference type="RefSeq" id="WP_072874100.1">
    <property type="nucleotide sequence ID" value="NZ_FRAF01000012.1"/>
</dbReference>
<evidence type="ECO:0000313" key="1">
    <source>
        <dbReference type="EMBL" id="SHK33434.1"/>
    </source>
</evidence>
<dbReference type="STRING" id="1830138.SAMN05443507_11250"/>
<protein>
    <submittedName>
        <fullName evidence="1">Uncharacterized protein</fullName>
    </submittedName>
</protein>
<gene>
    <name evidence="1" type="ORF">SAMN05443507_11250</name>
</gene>
<dbReference type="EMBL" id="FRAF01000012">
    <property type="protein sequence ID" value="SHK33434.1"/>
    <property type="molecule type" value="Genomic_DNA"/>
</dbReference>